<dbReference type="GO" id="GO:0006654">
    <property type="term" value="P:phosphatidic acid biosynthetic process"/>
    <property type="evidence" value="ECO:0007669"/>
    <property type="project" value="TreeGrafter"/>
</dbReference>
<dbReference type="GO" id="GO:0005783">
    <property type="term" value="C:endoplasmic reticulum"/>
    <property type="evidence" value="ECO:0007669"/>
    <property type="project" value="TreeGrafter"/>
</dbReference>
<evidence type="ECO:0000256" key="4">
    <source>
        <dbReference type="SAM" id="Phobius"/>
    </source>
</evidence>
<evidence type="ECO:0000256" key="3">
    <source>
        <dbReference type="SAM" id="MobiDB-lite"/>
    </source>
</evidence>
<dbReference type="Proteomes" id="UP000355283">
    <property type="component" value="Unassembled WGS sequence"/>
</dbReference>
<feature type="compositionally biased region" description="Basic and acidic residues" evidence="3">
    <location>
        <begin position="1"/>
        <end position="18"/>
    </location>
</feature>
<dbReference type="AlphaFoldDB" id="A0A4D9D1W3"/>
<feature type="compositionally biased region" description="Polar residues" evidence="3">
    <location>
        <begin position="19"/>
        <end position="47"/>
    </location>
</feature>
<keyword evidence="2" id="KW-0012">Acyltransferase</keyword>
<proteinExistence type="predicted"/>
<dbReference type="CDD" id="cd07989">
    <property type="entry name" value="LPLAT_AGPAT-like"/>
    <property type="match status" value="1"/>
</dbReference>
<dbReference type="SUPFAM" id="SSF69593">
    <property type="entry name" value="Glycerol-3-phosphate (1)-acyltransferase"/>
    <property type="match status" value="1"/>
</dbReference>
<feature type="transmembrane region" description="Helical" evidence="4">
    <location>
        <begin position="416"/>
        <end position="436"/>
    </location>
</feature>
<dbReference type="PANTHER" id="PTHR10434">
    <property type="entry name" value="1-ACYL-SN-GLYCEROL-3-PHOSPHATE ACYLTRANSFERASE"/>
    <property type="match status" value="1"/>
</dbReference>
<keyword evidence="4" id="KW-0472">Membrane</keyword>
<dbReference type="SMART" id="SM00563">
    <property type="entry name" value="PlsC"/>
    <property type="match status" value="1"/>
</dbReference>
<keyword evidence="4" id="KW-1133">Transmembrane helix</keyword>
<keyword evidence="7" id="KW-1185">Reference proteome</keyword>
<evidence type="ECO:0000313" key="7">
    <source>
        <dbReference type="Proteomes" id="UP000355283"/>
    </source>
</evidence>
<feature type="region of interest" description="Disordered" evidence="3">
    <location>
        <begin position="1"/>
        <end position="57"/>
    </location>
</feature>
<evidence type="ECO:0000313" key="6">
    <source>
        <dbReference type="EMBL" id="TFJ85542.1"/>
    </source>
</evidence>
<dbReference type="PANTHER" id="PTHR10434:SF11">
    <property type="entry name" value="1-ACYL-SN-GLYCEROL-3-PHOSPHATE ACYLTRANSFERASE"/>
    <property type="match status" value="1"/>
</dbReference>
<dbReference type="OrthoDB" id="417078at2759"/>
<feature type="transmembrane region" description="Helical" evidence="4">
    <location>
        <begin position="448"/>
        <end position="469"/>
    </location>
</feature>
<evidence type="ECO:0000256" key="2">
    <source>
        <dbReference type="ARBA" id="ARBA00023315"/>
    </source>
</evidence>
<feature type="domain" description="Phospholipid/glycerol acyltransferase" evidence="5">
    <location>
        <begin position="223"/>
        <end position="337"/>
    </location>
</feature>
<keyword evidence="1" id="KW-0808">Transferase</keyword>
<dbReference type="Pfam" id="PF01553">
    <property type="entry name" value="Acyltransferase"/>
    <property type="match status" value="1"/>
</dbReference>
<reference evidence="6 7" key="1">
    <citation type="submission" date="2019-01" db="EMBL/GenBank/DDBJ databases">
        <title>Nuclear Genome Assembly of the Microalgal Biofuel strain Nannochloropsis salina CCMP1776.</title>
        <authorList>
            <person name="Hovde B."/>
        </authorList>
    </citation>
    <scope>NUCLEOTIDE SEQUENCE [LARGE SCALE GENOMIC DNA]</scope>
    <source>
        <strain evidence="6 7">CCMP1776</strain>
    </source>
</reference>
<dbReference type="GO" id="GO:0003841">
    <property type="term" value="F:1-acylglycerol-3-phosphate O-acyltransferase activity"/>
    <property type="evidence" value="ECO:0007669"/>
    <property type="project" value="TreeGrafter"/>
</dbReference>
<dbReference type="InterPro" id="IPR002123">
    <property type="entry name" value="Plipid/glycerol_acylTrfase"/>
</dbReference>
<feature type="transmembrane region" description="Helical" evidence="4">
    <location>
        <begin position="146"/>
        <end position="174"/>
    </location>
</feature>
<organism evidence="6 7">
    <name type="scientific">Nannochloropsis salina CCMP1776</name>
    <dbReference type="NCBI Taxonomy" id="1027361"/>
    <lineage>
        <taxon>Eukaryota</taxon>
        <taxon>Sar</taxon>
        <taxon>Stramenopiles</taxon>
        <taxon>Ochrophyta</taxon>
        <taxon>Eustigmatophyceae</taxon>
        <taxon>Eustigmatales</taxon>
        <taxon>Monodopsidaceae</taxon>
        <taxon>Microchloropsis</taxon>
        <taxon>Microchloropsis salina</taxon>
    </lineage>
</organism>
<gene>
    <name evidence="6" type="ORF">NSK_003051</name>
</gene>
<feature type="transmembrane region" description="Helical" evidence="4">
    <location>
        <begin position="254"/>
        <end position="272"/>
    </location>
</feature>
<protein>
    <recommendedName>
        <fullName evidence="5">Phospholipid/glycerol acyltransferase domain-containing protein</fullName>
    </recommendedName>
</protein>
<sequence>MAKKKEDARSDAPGETSDKSNLSPNGPSSDPSARETSTQSLSVDTTPSSSTAALSSSSAKKFSARLQDIRTSASKVQPLTNAQKRRFYFKAEMLWQAVQDGLPVDDPDHDSLLAAIDSFESEMLSLNPVRLASSFLPRILQRVDMLVRMVTCCVFFCLMGVLTFLPMITIAPILDSLLKLVGWPHQYLTNALFQKAVGRGFLYLAGVFYTEEGKAKGGYRTPLVVLFQHGSNLDGFLFLDSFPQFFKSIGKDDIYLMPYVGWLAYVIATLPIDRRHRNEAIKQLGRATRACASGTAVALSPEGTRSKTGQLMRFKKGPFYVQAESRASIAPVVIQGTFELWPPKYFFTCPGQVCMNYLPPIDPDSLPAKVGKNKEELSRFVRRQMFDAIEDLTAEASSGGKGRNPSAAPLTWFQRALNVVSICLFWWVVRIVWLLVTSVSDARGVSRAALAGAFLSYTITVTASLYILYCKRPASL</sequence>
<feature type="compositionally biased region" description="Low complexity" evidence="3">
    <location>
        <begin position="48"/>
        <end position="57"/>
    </location>
</feature>
<name>A0A4D9D1W3_9STRA</name>
<evidence type="ECO:0000256" key="1">
    <source>
        <dbReference type="ARBA" id="ARBA00022679"/>
    </source>
</evidence>
<dbReference type="EMBL" id="SDOX01000011">
    <property type="protein sequence ID" value="TFJ85542.1"/>
    <property type="molecule type" value="Genomic_DNA"/>
</dbReference>
<evidence type="ECO:0000259" key="5">
    <source>
        <dbReference type="SMART" id="SM00563"/>
    </source>
</evidence>
<keyword evidence="4" id="KW-0812">Transmembrane</keyword>
<comment type="caution">
    <text evidence="6">The sequence shown here is derived from an EMBL/GenBank/DDBJ whole genome shotgun (WGS) entry which is preliminary data.</text>
</comment>
<accession>A0A4D9D1W3</accession>